<organism evidence="1 2">
    <name type="scientific">Paramecium octaurelia</name>
    <dbReference type="NCBI Taxonomy" id="43137"/>
    <lineage>
        <taxon>Eukaryota</taxon>
        <taxon>Sar</taxon>
        <taxon>Alveolata</taxon>
        <taxon>Ciliophora</taxon>
        <taxon>Intramacronucleata</taxon>
        <taxon>Oligohymenophorea</taxon>
        <taxon>Peniculida</taxon>
        <taxon>Parameciidae</taxon>
        <taxon>Paramecium</taxon>
    </lineage>
</organism>
<gene>
    <name evidence="1" type="ORF">POCTA_138.1.T0030465</name>
</gene>
<sequence>MVIKYIEKFQLRLNCKFKTVKKYQYLAYPLMPIGVFKNSKCQISIYLCDYEQSDINQLLPAGHTCSFELHLPPYSQQEFQLQSYSLLQQKVKQHFH</sequence>
<proteinExistence type="predicted"/>
<evidence type="ECO:0000313" key="1">
    <source>
        <dbReference type="EMBL" id="CAD8132495.1"/>
    </source>
</evidence>
<accession>A0A8S1RZH5</accession>
<dbReference type="Proteomes" id="UP000683925">
    <property type="component" value="Unassembled WGS sequence"/>
</dbReference>
<dbReference type="AlphaFoldDB" id="A0A8S1RZH5"/>
<name>A0A8S1RZH5_PAROT</name>
<keyword evidence="2" id="KW-1185">Reference proteome</keyword>
<protein>
    <submittedName>
        <fullName evidence="1">Uncharacterized protein</fullName>
    </submittedName>
</protein>
<reference evidence="1" key="1">
    <citation type="submission" date="2021-01" db="EMBL/GenBank/DDBJ databases">
        <authorList>
            <consortium name="Genoscope - CEA"/>
            <person name="William W."/>
        </authorList>
    </citation>
    <scope>NUCLEOTIDE SEQUENCE</scope>
</reference>
<evidence type="ECO:0000313" key="2">
    <source>
        <dbReference type="Proteomes" id="UP000683925"/>
    </source>
</evidence>
<comment type="caution">
    <text evidence="1">The sequence shown here is derived from an EMBL/GenBank/DDBJ whole genome shotgun (WGS) entry which is preliminary data.</text>
</comment>
<dbReference type="EMBL" id="CAJJDP010000001">
    <property type="protein sequence ID" value="CAD8132495.1"/>
    <property type="molecule type" value="Genomic_DNA"/>
</dbReference>